<evidence type="ECO:0000256" key="3">
    <source>
        <dbReference type="ARBA" id="ARBA00022692"/>
    </source>
</evidence>
<keyword evidence="5 9" id="KW-0472">Membrane</keyword>
<feature type="transmembrane region" description="Helical" evidence="9">
    <location>
        <begin position="20"/>
        <end position="39"/>
    </location>
</feature>
<evidence type="ECO:0000256" key="8">
    <source>
        <dbReference type="ARBA" id="ARBA00024235"/>
    </source>
</evidence>
<dbReference type="PANTHER" id="PTHR38035:SF1">
    <property type="entry name" value="ANCILLARY SECYEG TRANSLOCON SUBUNIT"/>
    <property type="match status" value="1"/>
</dbReference>
<reference evidence="11 12" key="1">
    <citation type="submission" date="2017-02" db="EMBL/GenBank/DDBJ databases">
        <title>Chromobacterium haemolyticum H5244.</title>
        <authorList>
            <person name="Gulvik C.A."/>
        </authorList>
    </citation>
    <scope>NUCLEOTIDE SEQUENCE [LARGE SCALE GENOMIC DNA]</scope>
    <source>
        <strain evidence="11 12">H5244</strain>
    </source>
</reference>
<dbReference type="AlphaFoldDB" id="A0A1W0CX48"/>
<evidence type="ECO:0000256" key="2">
    <source>
        <dbReference type="ARBA" id="ARBA00022475"/>
    </source>
</evidence>
<dbReference type="PANTHER" id="PTHR38035">
    <property type="entry name" value="UPF0070 PROTEIN YFGM"/>
    <property type="match status" value="1"/>
</dbReference>
<proteinExistence type="inferred from homology"/>
<name>A0A1W0CX48_9NEIS</name>
<comment type="subcellular location">
    <subcellularLocation>
        <location evidence="1">Cell membrane</location>
        <topology evidence="1">Single-pass type II membrane protein</topology>
    </subcellularLocation>
</comment>
<protein>
    <recommendedName>
        <fullName evidence="8">Ancillary SecYEG translocon subunit</fullName>
    </recommendedName>
</protein>
<keyword evidence="6" id="KW-0143">Chaperone</keyword>
<evidence type="ECO:0000256" key="4">
    <source>
        <dbReference type="ARBA" id="ARBA00022989"/>
    </source>
</evidence>
<comment type="caution">
    <text evidence="11">The sequence shown here is derived from an EMBL/GenBank/DDBJ whole genome shotgun (WGS) entry which is preliminary data.</text>
</comment>
<evidence type="ECO:0000256" key="9">
    <source>
        <dbReference type="SAM" id="Phobius"/>
    </source>
</evidence>
<dbReference type="GO" id="GO:0044877">
    <property type="term" value="F:protein-containing complex binding"/>
    <property type="evidence" value="ECO:0007669"/>
    <property type="project" value="InterPro"/>
</dbReference>
<sequence>MAFDLQEQEQIDSIKAFWQQWGKLIVGVLAASAIAYLGFKGYRYHQEQQAQKAAAAYENIDAAVAAKDIAKLKSAVTLLQNDFGSSAYATRGSLILAKAAFDKSDLALAKSQLEWVLANSKDESVSAIARLRLASLLLDLKTYDAAIAELNKEHPAGFDALFLDLKGDVLVAKGDAAAARDAYKSALAKLVGDSPNRQFIQTKLDALGG</sequence>
<dbReference type="RefSeq" id="WP_081555633.1">
    <property type="nucleotide sequence ID" value="NZ_MUKV01000013.1"/>
</dbReference>
<evidence type="ECO:0000256" key="5">
    <source>
        <dbReference type="ARBA" id="ARBA00023136"/>
    </source>
</evidence>
<feature type="domain" description="Ancillary SecYEG translocon subunit/Cell division coordinator CpoB TPR" evidence="10">
    <location>
        <begin position="15"/>
        <end position="208"/>
    </location>
</feature>
<evidence type="ECO:0000313" key="11">
    <source>
        <dbReference type="EMBL" id="OQS39356.1"/>
    </source>
</evidence>
<dbReference type="EMBL" id="MUKV01000013">
    <property type="protein sequence ID" value="OQS39356.1"/>
    <property type="molecule type" value="Genomic_DNA"/>
</dbReference>
<evidence type="ECO:0000313" key="12">
    <source>
        <dbReference type="Proteomes" id="UP000192721"/>
    </source>
</evidence>
<gene>
    <name evidence="11" type="ORF">B0T45_12040</name>
</gene>
<evidence type="ECO:0000256" key="7">
    <source>
        <dbReference type="ARBA" id="ARBA00024197"/>
    </source>
</evidence>
<dbReference type="Gene3D" id="1.25.40.10">
    <property type="entry name" value="Tetratricopeptide repeat domain"/>
    <property type="match status" value="1"/>
</dbReference>
<dbReference type="Proteomes" id="UP000192721">
    <property type="component" value="Unassembled WGS sequence"/>
</dbReference>
<keyword evidence="4 9" id="KW-1133">Transmembrane helix</keyword>
<evidence type="ECO:0000256" key="1">
    <source>
        <dbReference type="ARBA" id="ARBA00004401"/>
    </source>
</evidence>
<keyword evidence="2" id="KW-1003">Cell membrane</keyword>
<dbReference type="GO" id="GO:0005886">
    <property type="term" value="C:plasma membrane"/>
    <property type="evidence" value="ECO:0007669"/>
    <property type="project" value="UniProtKB-SubCell"/>
</dbReference>
<keyword evidence="3 9" id="KW-0812">Transmembrane</keyword>
<dbReference type="PIRSF" id="PIRSF006170">
    <property type="entry name" value="YfgM"/>
    <property type="match status" value="1"/>
</dbReference>
<dbReference type="InterPro" id="IPR018704">
    <property type="entry name" value="SecYEG/CpoB_TPR"/>
</dbReference>
<evidence type="ECO:0000256" key="6">
    <source>
        <dbReference type="ARBA" id="ARBA00023186"/>
    </source>
</evidence>
<comment type="similarity">
    <text evidence="7">Belongs to the YfgM family.</text>
</comment>
<evidence type="ECO:0000259" key="10">
    <source>
        <dbReference type="Pfam" id="PF09976"/>
    </source>
</evidence>
<dbReference type="InterPro" id="IPR026039">
    <property type="entry name" value="YfgM"/>
</dbReference>
<dbReference type="InterPro" id="IPR011990">
    <property type="entry name" value="TPR-like_helical_dom_sf"/>
</dbReference>
<dbReference type="SUPFAM" id="SSF48452">
    <property type="entry name" value="TPR-like"/>
    <property type="match status" value="1"/>
</dbReference>
<dbReference type="Pfam" id="PF09976">
    <property type="entry name" value="TPR_21"/>
    <property type="match status" value="1"/>
</dbReference>
<organism evidence="11 12">
    <name type="scientific">Chromobacterium haemolyticum</name>
    <dbReference type="NCBI Taxonomy" id="394935"/>
    <lineage>
        <taxon>Bacteria</taxon>
        <taxon>Pseudomonadati</taxon>
        <taxon>Pseudomonadota</taxon>
        <taxon>Betaproteobacteria</taxon>
        <taxon>Neisseriales</taxon>
        <taxon>Chromobacteriaceae</taxon>
        <taxon>Chromobacterium</taxon>
    </lineage>
</organism>
<accession>A0A1W0CX48</accession>